<protein>
    <submittedName>
        <fullName evidence="1">Uncharacterized protein</fullName>
    </submittedName>
</protein>
<comment type="caution">
    <text evidence="1">The sequence shown here is derived from an EMBL/GenBank/DDBJ whole genome shotgun (WGS) entry which is preliminary data.</text>
</comment>
<dbReference type="EMBL" id="CABFNO020001481">
    <property type="protein sequence ID" value="CAG9992126.1"/>
    <property type="molecule type" value="Genomic_DNA"/>
</dbReference>
<dbReference type="Proteomes" id="UP000754883">
    <property type="component" value="Unassembled WGS sequence"/>
</dbReference>
<name>A0A9N9UN45_9HYPO</name>
<gene>
    <name evidence="1" type="ORF">CBYS24578_00015046</name>
</gene>
<reference evidence="1 2" key="2">
    <citation type="submission" date="2021-10" db="EMBL/GenBank/DDBJ databases">
        <authorList>
            <person name="Piombo E."/>
        </authorList>
    </citation>
    <scope>NUCLEOTIDE SEQUENCE [LARGE SCALE GENOMIC DNA]</scope>
</reference>
<dbReference type="AlphaFoldDB" id="A0A9N9UN45"/>
<dbReference type="OrthoDB" id="515401at2759"/>
<reference evidence="2" key="1">
    <citation type="submission" date="2019-06" db="EMBL/GenBank/DDBJ databases">
        <authorList>
            <person name="Broberg M."/>
        </authorList>
    </citation>
    <scope>NUCLEOTIDE SEQUENCE [LARGE SCALE GENOMIC DNA]</scope>
</reference>
<sequence length="447" mass="50736">MEADPLAGVDQVPWFDVDHAYGEATDLPKNLRRLQSPDKDTRQGALYTLYGSICHQGSRYTSTPLAVPFLYRLIERPDTPERGELLLFLAFIATGLNSDELPLGTDVALQRKRVAELRADPNRAKIIKDGLDEFLGDTISDEDKEYAFKGQNNEYLRSYIKSLRASGVPEDEADWWSPEVRSYNVVQDGLDTAYRCLKDESAEVRTSAAYLLAWFPDRMSDSEQHLMEMLDSEQTPVALATAIISLATLQAMKEDFSETRIVHRLRDIQSRSSSCLVTWASSFSLVKLRVNTEKELTEVMKLITGDDQYPERLKEELEKEKFPFLDGRPSALTSLAARELQHLKGSKHPEMVKIIASATAFSRGMDLVTISSALLNIAFDGVRPDSEPDFDDLNDLQQEVMRALNNTLEKRFEFGNYMMVLESWNLPSRAEDFKVFIKHPDAFQSRL</sequence>
<dbReference type="InterPro" id="IPR011989">
    <property type="entry name" value="ARM-like"/>
</dbReference>
<dbReference type="SUPFAM" id="SSF48371">
    <property type="entry name" value="ARM repeat"/>
    <property type="match status" value="1"/>
</dbReference>
<proteinExistence type="predicted"/>
<evidence type="ECO:0000313" key="2">
    <source>
        <dbReference type="Proteomes" id="UP000754883"/>
    </source>
</evidence>
<dbReference type="Gene3D" id="1.25.10.10">
    <property type="entry name" value="Leucine-rich Repeat Variant"/>
    <property type="match status" value="1"/>
</dbReference>
<accession>A0A9N9UN45</accession>
<dbReference type="InterPro" id="IPR016024">
    <property type="entry name" value="ARM-type_fold"/>
</dbReference>
<keyword evidence="2" id="KW-1185">Reference proteome</keyword>
<evidence type="ECO:0000313" key="1">
    <source>
        <dbReference type="EMBL" id="CAG9992126.1"/>
    </source>
</evidence>
<organism evidence="1 2">
    <name type="scientific">Clonostachys byssicola</name>
    <dbReference type="NCBI Taxonomy" id="160290"/>
    <lineage>
        <taxon>Eukaryota</taxon>
        <taxon>Fungi</taxon>
        <taxon>Dikarya</taxon>
        <taxon>Ascomycota</taxon>
        <taxon>Pezizomycotina</taxon>
        <taxon>Sordariomycetes</taxon>
        <taxon>Hypocreomycetidae</taxon>
        <taxon>Hypocreales</taxon>
        <taxon>Bionectriaceae</taxon>
        <taxon>Clonostachys</taxon>
    </lineage>
</organism>